<proteinExistence type="inferred from homology"/>
<keyword evidence="4" id="KW-1185">Reference proteome</keyword>
<organism evidence="3 4">
    <name type="scientific">Duganella radicis</name>
    <dbReference type="NCBI Taxonomy" id="551988"/>
    <lineage>
        <taxon>Bacteria</taxon>
        <taxon>Pseudomonadati</taxon>
        <taxon>Pseudomonadota</taxon>
        <taxon>Betaproteobacteria</taxon>
        <taxon>Burkholderiales</taxon>
        <taxon>Oxalobacteraceae</taxon>
        <taxon>Telluria group</taxon>
        <taxon>Duganella</taxon>
    </lineage>
</organism>
<name>A0A6L6PLX5_9BURK</name>
<dbReference type="OrthoDB" id="9770517at2"/>
<dbReference type="Proteomes" id="UP000475582">
    <property type="component" value="Unassembled WGS sequence"/>
</dbReference>
<keyword evidence="2" id="KW-0564">Palmitate</keyword>
<keyword evidence="2" id="KW-0812">Transmembrane</keyword>
<dbReference type="SUPFAM" id="SSF56954">
    <property type="entry name" value="Outer membrane efflux proteins (OEP)"/>
    <property type="match status" value="1"/>
</dbReference>
<dbReference type="InterPro" id="IPR003423">
    <property type="entry name" value="OMP_efflux"/>
</dbReference>
<evidence type="ECO:0000256" key="1">
    <source>
        <dbReference type="ARBA" id="ARBA00007613"/>
    </source>
</evidence>
<accession>A0A6L6PLX5</accession>
<evidence type="ECO:0000313" key="3">
    <source>
        <dbReference type="EMBL" id="MTV40004.1"/>
    </source>
</evidence>
<comment type="subcellular location">
    <subcellularLocation>
        <location evidence="2">Cell membrane</location>
        <topology evidence="2">Lipid-anchor</topology>
    </subcellularLocation>
</comment>
<evidence type="ECO:0000256" key="2">
    <source>
        <dbReference type="RuleBase" id="RU362097"/>
    </source>
</evidence>
<dbReference type="EMBL" id="WNKY01000027">
    <property type="protein sequence ID" value="MTV40004.1"/>
    <property type="molecule type" value="Genomic_DNA"/>
</dbReference>
<keyword evidence="2" id="KW-0472">Membrane</keyword>
<dbReference type="InterPro" id="IPR010131">
    <property type="entry name" value="MdtP/NodT-like"/>
</dbReference>
<comment type="similarity">
    <text evidence="1 2">Belongs to the outer membrane factor (OMF) (TC 1.B.17) family.</text>
</comment>
<sequence>MRRAALRRPLAADSAARGTRAHAAVVGAAVAVAWLLAGCAATVAPPPASTLQTPAAWRSAVEGQGSGPVAREWWQSFGDPALSALVAKALENNGDLRVARARVAQYRALVGVTAAGQKANVIVDSAPTRTRQLAYNGVPYVTNVYQAEFQASYEVDAWGRLAALTDAATATYQAEQANADAVALSIAATVASGYLNLRGLDAQLALTEATLKLREESARLAKKQFDVGYSSRLEWLQAQAEYQTTAEQVPQLKRSIFEQENALSILTGGNPGPIVRGTELAQLEAPAVPAGLPSELLRRRPDIARAEYNLIAINANLQATRDQLLPSFKLTAVGGVQNLKWHDFVNAPTALWRLTGAVAAPVFEGDRVQHQTDAIAAQRDQTIYAYENAVRTAFAETDNSLGAIVRLKEQAVQNDARRATAAETLRIAHNRYSNGYASYLEELDAQRTLFAADVGRLQLKTRILVASVDLYRVMGGGWTKP</sequence>
<reference evidence="3 4" key="1">
    <citation type="submission" date="2019-11" db="EMBL/GenBank/DDBJ databases">
        <title>Type strains purchased from KCTC, JCM and DSMZ.</title>
        <authorList>
            <person name="Lu H."/>
        </authorList>
    </citation>
    <scope>NUCLEOTIDE SEQUENCE [LARGE SCALE GENOMIC DNA]</scope>
    <source>
        <strain evidence="3 4">KCTC 22382</strain>
    </source>
</reference>
<keyword evidence="2" id="KW-1134">Transmembrane beta strand</keyword>
<dbReference type="GO" id="GO:0015562">
    <property type="term" value="F:efflux transmembrane transporter activity"/>
    <property type="evidence" value="ECO:0007669"/>
    <property type="project" value="InterPro"/>
</dbReference>
<comment type="caution">
    <text evidence="3">The sequence shown here is derived from an EMBL/GenBank/DDBJ whole genome shotgun (WGS) entry which is preliminary data.</text>
</comment>
<evidence type="ECO:0000313" key="4">
    <source>
        <dbReference type="Proteomes" id="UP000475582"/>
    </source>
</evidence>
<dbReference type="NCBIfam" id="TIGR01845">
    <property type="entry name" value="outer_NodT"/>
    <property type="match status" value="1"/>
</dbReference>
<dbReference type="Gene3D" id="2.20.200.10">
    <property type="entry name" value="Outer membrane efflux proteins (OEP)"/>
    <property type="match status" value="1"/>
</dbReference>
<dbReference type="PANTHER" id="PTHR30203">
    <property type="entry name" value="OUTER MEMBRANE CATION EFFLUX PROTEIN"/>
    <property type="match status" value="1"/>
</dbReference>
<dbReference type="Pfam" id="PF02321">
    <property type="entry name" value="OEP"/>
    <property type="match status" value="2"/>
</dbReference>
<dbReference type="AlphaFoldDB" id="A0A6L6PLX5"/>
<dbReference type="Gene3D" id="1.20.1600.10">
    <property type="entry name" value="Outer membrane efflux proteins (OEP)"/>
    <property type="match status" value="1"/>
</dbReference>
<dbReference type="PANTHER" id="PTHR30203:SF33">
    <property type="entry name" value="BLR4455 PROTEIN"/>
    <property type="match status" value="1"/>
</dbReference>
<gene>
    <name evidence="3" type="ORF">GM676_20775</name>
</gene>
<protein>
    <submittedName>
        <fullName evidence="3">Efflux transporter outer membrane subunit</fullName>
    </submittedName>
</protein>
<dbReference type="GO" id="GO:0005886">
    <property type="term" value="C:plasma membrane"/>
    <property type="evidence" value="ECO:0007669"/>
    <property type="project" value="UniProtKB-SubCell"/>
</dbReference>
<keyword evidence="2" id="KW-0449">Lipoprotein</keyword>